<keyword evidence="1" id="KW-0560">Oxidoreductase</keyword>
<keyword evidence="3" id="KW-1185">Reference proteome</keyword>
<evidence type="ECO:0000313" key="3">
    <source>
        <dbReference type="Proteomes" id="UP000717696"/>
    </source>
</evidence>
<proteinExistence type="predicted"/>
<dbReference type="OrthoDB" id="2588832at2759"/>
<dbReference type="EMBL" id="JAGMUU010000057">
    <property type="protein sequence ID" value="KAH7111160.1"/>
    <property type="molecule type" value="Genomic_DNA"/>
</dbReference>
<dbReference type="InterPro" id="IPR050741">
    <property type="entry name" value="Acyl-CoA_dehydrogenase"/>
</dbReference>
<comment type="caution">
    <text evidence="2">The sequence shown here is derived from an EMBL/GenBank/DDBJ whole genome shotgun (WGS) entry which is preliminary data.</text>
</comment>
<dbReference type="InterPro" id="IPR036400">
    <property type="entry name" value="Cyt_B5-like_heme/steroid_sf"/>
</dbReference>
<sequence>MRFGKRLGVYDLIDFADAHSRGNVVLKHVVLEHVASQDATAAFYNLHHHEVIRKYADLCIGTIANETPEVLNPEPGNLSPVPYAEPLWIPMRKFIDIYVTLEAQEKEKDGAHISQGLVERMAKENIHTIRLGPGQYLHGRTLLGGVVEGKNLEFFHELVVWHVGWSCHWSYVVHWLPYGDLRTSVIDEALAGKKKICVAISEALAGPDGNHYIVSGIKKWITNGIFTDYFITRYKTDKGFSVLLIPRSTAFVQFDKLMVPVDHLLAEVHKSFTVVMSNFNHERFAMICESIQGTCDIVEECLKWSQAWLEQITEQIVKMSYMEQAIHLVTHEVANEAVNIFGGGGSTQTRMGRLARNFPQTYEFNANLGGAEEILSDLAVRQAMKKFPNSVL</sequence>
<protein>
    <submittedName>
        <fullName evidence="2">Acyl-CoA dehydrogenase/oxidase</fullName>
    </submittedName>
</protein>
<dbReference type="InterPro" id="IPR046373">
    <property type="entry name" value="Acyl-CoA_Oxase/DH_mid-dom_sf"/>
</dbReference>
<accession>A0A9P9D1T3</accession>
<dbReference type="Gene3D" id="2.40.110.10">
    <property type="entry name" value="Butyryl-CoA Dehydrogenase, subunit A, domain 2"/>
    <property type="match status" value="1"/>
</dbReference>
<dbReference type="Gene3D" id="3.10.120.10">
    <property type="entry name" value="Cytochrome b5-like heme/steroid binding domain"/>
    <property type="match status" value="1"/>
</dbReference>
<dbReference type="PANTHER" id="PTHR48083">
    <property type="entry name" value="MEDIUM-CHAIN SPECIFIC ACYL-COA DEHYDROGENASE, MITOCHONDRIAL-RELATED"/>
    <property type="match status" value="1"/>
</dbReference>
<dbReference type="InterPro" id="IPR009100">
    <property type="entry name" value="AcylCoA_DH/oxidase_NM_dom_sf"/>
</dbReference>
<dbReference type="SUPFAM" id="SSF56645">
    <property type="entry name" value="Acyl-CoA dehydrogenase NM domain-like"/>
    <property type="match status" value="1"/>
</dbReference>
<dbReference type="GO" id="GO:0033539">
    <property type="term" value="P:fatty acid beta-oxidation using acyl-CoA dehydrogenase"/>
    <property type="evidence" value="ECO:0007669"/>
    <property type="project" value="TreeGrafter"/>
</dbReference>
<organism evidence="2 3">
    <name type="scientific">Dactylonectria estremocensis</name>
    <dbReference type="NCBI Taxonomy" id="1079267"/>
    <lineage>
        <taxon>Eukaryota</taxon>
        <taxon>Fungi</taxon>
        <taxon>Dikarya</taxon>
        <taxon>Ascomycota</taxon>
        <taxon>Pezizomycotina</taxon>
        <taxon>Sordariomycetes</taxon>
        <taxon>Hypocreomycetidae</taxon>
        <taxon>Hypocreales</taxon>
        <taxon>Nectriaceae</taxon>
        <taxon>Dactylonectria</taxon>
    </lineage>
</organism>
<dbReference type="SUPFAM" id="SSF55856">
    <property type="entry name" value="Cytochrome b5-like heme/steroid binding domain"/>
    <property type="match status" value="1"/>
</dbReference>
<dbReference type="GO" id="GO:0003995">
    <property type="term" value="F:acyl-CoA dehydrogenase activity"/>
    <property type="evidence" value="ECO:0007669"/>
    <property type="project" value="TreeGrafter"/>
</dbReference>
<name>A0A9P9D1T3_9HYPO</name>
<reference evidence="2" key="1">
    <citation type="journal article" date="2021" name="Nat. Commun.">
        <title>Genetic determinants of endophytism in the Arabidopsis root mycobiome.</title>
        <authorList>
            <person name="Mesny F."/>
            <person name="Miyauchi S."/>
            <person name="Thiergart T."/>
            <person name="Pickel B."/>
            <person name="Atanasova L."/>
            <person name="Karlsson M."/>
            <person name="Huettel B."/>
            <person name="Barry K.W."/>
            <person name="Haridas S."/>
            <person name="Chen C."/>
            <person name="Bauer D."/>
            <person name="Andreopoulos W."/>
            <person name="Pangilinan J."/>
            <person name="LaButti K."/>
            <person name="Riley R."/>
            <person name="Lipzen A."/>
            <person name="Clum A."/>
            <person name="Drula E."/>
            <person name="Henrissat B."/>
            <person name="Kohler A."/>
            <person name="Grigoriev I.V."/>
            <person name="Martin F.M."/>
            <person name="Hacquard S."/>
        </authorList>
    </citation>
    <scope>NUCLEOTIDE SEQUENCE</scope>
    <source>
        <strain evidence="2">MPI-CAGE-AT-0021</strain>
    </source>
</reference>
<dbReference type="GO" id="GO:0005737">
    <property type="term" value="C:cytoplasm"/>
    <property type="evidence" value="ECO:0007669"/>
    <property type="project" value="TreeGrafter"/>
</dbReference>
<dbReference type="Proteomes" id="UP000717696">
    <property type="component" value="Unassembled WGS sequence"/>
</dbReference>
<gene>
    <name evidence="2" type="ORF">B0J13DRAFT_600474</name>
</gene>
<dbReference type="AlphaFoldDB" id="A0A9P9D1T3"/>
<evidence type="ECO:0000256" key="1">
    <source>
        <dbReference type="ARBA" id="ARBA00023002"/>
    </source>
</evidence>
<dbReference type="PANTHER" id="PTHR48083:SF28">
    <property type="entry name" value="ACYL-COA DEHYDROGENASE FAMILY PROTEIN (AFU_ORTHOLOGUE AFUA_6G10880)-RELATED"/>
    <property type="match status" value="1"/>
</dbReference>
<evidence type="ECO:0000313" key="2">
    <source>
        <dbReference type="EMBL" id="KAH7111160.1"/>
    </source>
</evidence>